<keyword evidence="3" id="KW-1185">Reference proteome</keyword>
<organism evidence="2 3">
    <name type="scientific">Stephania cephalantha</name>
    <dbReference type="NCBI Taxonomy" id="152367"/>
    <lineage>
        <taxon>Eukaryota</taxon>
        <taxon>Viridiplantae</taxon>
        <taxon>Streptophyta</taxon>
        <taxon>Embryophyta</taxon>
        <taxon>Tracheophyta</taxon>
        <taxon>Spermatophyta</taxon>
        <taxon>Magnoliopsida</taxon>
        <taxon>Ranunculales</taxon>
        <taxon>Menispermaceae</taxon>
        <taxon>Menispermoideae</taxon>
        <taxon>Cissampelideae</taxon>
        <taxon>Stephania</taxon>
    </lineage>
</organism>
<dbReference type="PANTHER" id="PTHR42648:SF22">
    <property type="entry name" value="REVERSE TRANSCRIPTASE TY1_COPIA-TYPE DOMAIN-CONTAINING PROTEIN"/>
    <property type="match status" value="1"/>
</dbReference>
<proteinExistence type="predicted"/>
<dbReference type="Pfam" id="PF25597">
    <property type="entry name" value="SH3_retrovirus"/>
    <property type="match status" value="1"/>
</dbReference>
<protein>
    <recommendedName>
        <fullName evidence="1">Retroviral polymerase SH3-like domain-containing protein</fullName>
    </recommendedName>
</protein>
<comment type="caution">
    <text evidence="2">The sequence shown here is derived from an EMBL/GenBank/DDBJ whole genome shotgun (WGS) entry which is preliminary data.</text>
</comment>
<evidence type="ECO:0000313" key="2">
    <source>
        <dbReference type="EMBL" id="KAK9126213.1"/>
    </source>
</evidence>
<evidence type="ECO:0000259" key="1">
    <source>
        <dbReference type="Pfam" id="PF25597"/>
    </source>
</evidence>
<reference evidence="2 3" key="1">
    <citation type="submission" date="2024-01" db="EMBL/GenBank/DDBJ databases">
        <title>Genome assemblies of Stephania.</title>
        <authorList>
            <person name="Yang L."/>
        </authorList>
    </citation>
    <scope>NUCLEOTIDE SEQUENCE [LARGE SCALE GENOMIC DNA]</scope>
    <source>
        <strain evidence="2">JXDWG</strain>
        <tissue evidence="2">Leaf</tissue>
    </source>
</reference>
<dbReference type="AlphaFoldDB" id="A0AAP0J4F0"/>
<accession>A0AAP0J4F0</accession>
<dbReference type="InterPro" id="IPR057670">
    <property type="entry name" value="SH3_retrovirus"/>
</dbReference>
<dbReference type="EMBL" id="JBBNAG010000006">
    <property type="protein sequence ID" value="KAK9126213.1"/>
    <property type="molecule type" value="Genomic_DNA"/>
</dbReference>
<dbReference type="PANTHER" id="PTHR42648">
    <property type="entry name" value="TRANSPOSASE, PUTATIVE-RELATED"/>
    <property type="match status" value="1"/>
</dbReference>
<feature type="domain" description="Retroviral polymerase SH3-like" evidence="1">
    <location>
        <begin position="53"/>
        <end position="92"/>
    </location>
</feature>
<gene>
    <name evidence="2" type="ORF">Scep_015059</name>
</gene>
<dbReference type="InterPro" id="IPR039537">
    <property type="entry name" value="Retrotran_Ty1/copia-like"/>
</dbReference>
<evidence type="ECO:0000313" key="3">
    <source>
        <dbReference type="Proteomes" id="UP001419268"/>
    </source>
</evidence>
<dbReference type="Proteomes" id="UP001419268">
    <property type="component" value="Unassembled WGS sequence"/>
</dbReference>
<name>A0AAP0J4F0_9MAGN</name>
<sequence length="97" mass="11175">MPNQYWADGVMTMVYVMNRMPSKVLEIQTPLQELSKFVTLPSVLIMQPKVFGCMAFAHIHKYQRTKVDPRATCYIFLGYGLHKKDIVVMIPPKGEPM</sequence>